<evidence type="ECO:0000313" key="9">
    <source>
        <dbReference type="Proteomes" id="UP001152561"/>
    </source>
</evidence>
<reference evidence="9" key="1">
    <citation type="journal article" date="2023" name="Proc. Natl. Acad. Sci. U.S.A.">
        <title>Genomic and structural basis for evolution of tropane alkaloid biosynthesis.</title>
        <authorList>
            <person name="Wanga Y.-J."/>
            <person name="Taina T."/>
            <person name="Yua J.-Y."/>
            <person name="Lia J."/>
            <person name="Xua B."/>
            <person name="Chenc J."/>
            <person name="D'Auriad J.C."/>
            <person name="Huanga J.-P."/>
            <person name="Huanga S.-X."/>
        </authorList>
    </citation>
    <scope>NUCLEOTIDE SEQUENCE [LARGE SCALE GENOMIC DNA]</scope>
    <source>
        <strain evidence="9">cv. KIB-2019</strain>
    </source>
</reference>
<comment type="subcellular location">
    <subcellularLocation>
        <location evidence="1">Nucleus</location>
    </subcellularLocation>
</comment>
<dbReference type="GO" id="GO:0010597">
    <property type="term" value="P:green leaf volatile biosynthetic process"/>
    <property type="evidence" value="ECO:0007669"/>
    <property type="project" value="UniProtKB-ARBA"/>
</dbReference>
<evidence type="ECO:0000259" key="7">
    <source>
        <dbReference type="PROSITE" id="PS51294"/>
    </source>
</evidence>
<dbReference type="InterPro" id="IPR029071">
    <property type="entry name" value="Ubiquitin-like_domsf"/>
</dbReference>
<dbReference type="InterPro" id="IPR017930">
    <property type="entry name" value="Myb_dom"/>
</dbReference>
<dbReference type="InterPro" id="IPR009057">
    <property type="entry name" value="Homeodomain-like_sf"/>
</dbReference>
<dbReference type="AlphaFoldDB" id="A0A9Q1MH37"/>
<dbReference type="GO" id="GO:0000976">
    <property type="term" value="F:transcription cis-regulatory region binding"/>
    <property type="evidence" value="ECO:0007669"/>
    <property type="project" value="UniProtKB-ARBA"/>
</dbReference>
<dbReference type="SMART" id="SM00717">
    <property type="entry name" value="SANT"/>
    <property type="match status" value="1"/>
</dbReference>
<sequence>MISPFPVSSLTGRVLFYRGRRQKRRFLHLRNLVCVWRIQVDHDEIWIRFTEFSFFLIWLRKIQKRLNFGFSGYQIPVIPKAPRSARKRRPCIKLDDDQICAFELLAAVAGKLLLESESSASSNADAPTGKDEPAGCRDTIKCEQMEDDKALDQGSCVESAYIPEAVHQEKNFKDVSSKPYHTENKSVLENASTIIGSNSFTKDWSEVKMESCKDVNADAKSQIKVEGGSPNPDDQRDIRIVEGTQKQLDDDIKHTELTVANVKAPIEKNVNNSALINSDSSVQFPLYRDPVPCASFVKSRNNVKLGVRDDDENYFGCYRRSTKIRTFKPTSHIAYRRIRKILTSRHWKVAPKLKDCESSYSNDGMKSFYCKRKNTHGNESRRLEVPSKRRKFCDHSFAVAYVQEASSESISNKPEKGIKEDIITSPAVPPKGAVVSASVRNHQKEDPNVKFSIKSFKVPELYIEVPETETIGSLKRTVMEAVTAILESGLRVGVVLQGKKVRDDNRTLQQAGISKNDNLDTLCFTLEPSFSKVPLSLSPKADTPASTSYITNQELSRRPPSPILELGPPNALSDPPETKLDKHDESNHELEMSPTNPIDQSADEAVPDSKALAIVPPVNAEALAVVPVYHKNRHSELSKRRTRRPFSIAEVEALVEAVEQLGTGRWRDVKMRAFDNVDHRTYVDLKDKWKTLVHTASIAPQQRRGEPVPQELLDRVLTAHAYWSQHQAKQHAKQLAEPLKIVDAQVQNDVAA</sequence>
<keyword evidence="2" id="KW-0238">DNA-binding</keyword>
<dbReference type="SUPFAM" id="SSF54236">
    <property type="entry name" value="Ubiquitin-like"/>
    <property type="match status" value="1"/>
</dbReference>
<dbReference type="OrthoDB" id="2020981at2759"/>
<feature type="domain" description="Myb-like" evidence="6">
    <location>
        <begin position="638"/>
        <end position="693"/>
    </location>
</feature>
<dbReference type="PROSITE" id="PS50090">
    <property type="entry name" value="MYB_LIKE"/>
    <property type="match status" value="1"/>
</dbReference>
<dbReference type="CDD" id="cd11660">
    <property type="entry name" value="SANT_TRF"/>
    <property type="match status" value="1"/>
</dbReference>
<dbReference type="EMBL" id="JAJAGQ010000007">
    <property type="protein sequence ID" value="KAJ8557634.1"/>
    <property type="molecule type" value="Genomic_DNA"/>
</dbReference>
<evidence type="ECO:0000259" key="5">
    <source>
        <dbReference type="PROSITE" id="PS50053"/>
    </source>
</evidence>
<dbReference type="Gene3D" id="1.10.246.220">
    <property type="match status" value="1"/>
</dbReference>
<proteinExistence type="predicted"/>
<keyword evidence="9" id="KW-1185">Reference proteome</keyword>
<gene>
    <name evidence="8" type="ORF">K7X08_003259</name>
</gene>
<accession>A0A9Q1MH37</accession>
<dbReference type="PROSITE" id="PS51294">
    <property type="entry name" value="HTH_MYB"/>
    <property type="match status" value="1"/>
</dbReference>
<protein>
    <submittedName>
        <fullName evidence="8">Uncharacterized protein</fullName>
    </submittedName>
</protein>
<evidence type="ECO:0000256" key="1">
    <source>
        <dbReference type="ARBA" id="ARBA00004123"/>
    </source>
</evidence>
<evidence type="ECO:0000259" key="6">
    <source>
        <dbReference type="PROSITE" id="PS50090"/>
    </source>
</evidence>
<dbReference type="GO" id="GO:0005634">
    <property type="term" value="C:nucleus"/>
    <property type="evidence" value="ECO:0007669"/>
    <property type="project" value="UniProtKB-SubCell"/>
</dbReference>
<dbReference type="Proteomes" id="UP001152561">
    <property type="component" value="Unassembled WGS sequence"/>
</dbReference>
<feature type="compositionally biased region" description="Polar residues" evidence="4">
    <location>
        <begin position="544"/>
        <end position="554"/>
    </location>
</feature>
<feature type="domain" description="Ubiquitin-like" evidence="5">
    <location>
        <begin position="449"/>
        <end position="519"/>
    </location>
</feature>
<evidence type="ECO:0000313" key="8">
    <source>
        <dbReference type="EMBL" id="KAJ8557634.1"/>
    </source>
</evidence>
<dbReference type="PANTHER" id="PTHR21717">
    <property type="entry name" value="TELOMERIC REPEAT BINDING PROTEIN"/>
    <property type="match status" value="1"/>
</dbReference>
<dbReference type="InterPro" id="IPR000626">
    <property type="entry name" value="Ubiquitin-like_dom"/>
</dbReference>
<evidence type="ECO:0000256" key="3">
    <source>
        <dbReference type="ARBA" id="ARBA00023242"/>
    </source>
</evidence>
<feature type="region of interest" description="Disordered" evidence="4">
    <location>
        <begin position="535"/>
        <end position="602"/>
    </location>
</feature>
<evidence type="ECO:0000256" key="2">
    <source>
        <dbReference type="ARBA" id="ARBA00023125"/>
    </source>
</evidence>
<dbReference type="GO" id="GO:0042162">
    <property type="term" value="F:telomeric DNA binding"/>
    <property type="evidence" value="ECO:0007669"/>
    <property type="project" value="UniProtKB-ARBA"/>
</dbReference>
<keyword evidence="3" id="KW-0539">Nucleus</keyword>
<feature type="compositionally biased region" description="Basic and acidic residues" evidence="4">
    <location>
        <begin position="576"/>
        <end position="591"/>
    </location>
</feature>
<dbReference type="InterPro" id="IPR031105">
    <property type="entry name" value="TRP_plant"/>
</dbReference>
<dbReference type="PROSITE" id="PS50053">
    <property type="entry name" value="UBIQUITIN_2"/>
    <property type="match status" value="1"/>
</dbReference>
<dbReference type="PANTHER" id="PTHR21717:SF78">
    <property type="entry name" value="TELOMERE REPEAT-BINDING PROTEIN 4-LIKE"/>
    <property type="match status" value="1"/>
</dbReference>
<dbReference type="SUPFAM" id="SSF46689">
    <property type="entry name" value="Homeodomain-like"/>
    <property type="match status" value="1"/>
</dbReference>
<dbReference type="Pfam" id="PF23603">
    <property type="entry name" value="Ubiquitin_TPR1"/>
    <property type="match status" value="1"/>
</dbReference>
<feature type="domain" description="HTH myb-type" evidence="7">
    <location>
        <begin position="638"/>
        <end position="697"/>
    </location>
</feature>
<organism evidence="8 9">
    <name type="scientific">Anisodus acutangulus</name>
    <dbReference type="NCBI Taxonomy" id="402998"/>
    <lineage>
        <taxon>Eukaryota</taxon>
        <taxon>Viridiplantae</taxon>
        <taxon>Streptophyta</taxon>
        <taxon>Embryophyta</taxon>
        <taxon>Tracheophyta</taxon>
        <taxon>Spermatophyta</taxon>
        <taxon>Magnoliopsida</taxon>
        <taxon>eudicotyledons</taxon>
        <taxon>Gunneridae</taxon>
        <taxon>Pentapetalae</taxon>
        <taxon>asterids</taxon>
        <taxon>lamiids</taxon>
        <taxon>Solanales</taxon>
        <taxon>Solanaceae</taxon>
        <taxon>Solanoideae</taxon>
        <taxon>Hyoscyameae</taxon>
        <taxon>Anisodus</taxon>
    </lineage>
</organism>
<dbReference type="Gene3D" id="3.10.20.90">
    <property type="entry name" value="Phosphatidylinositol 3-kinase Catalytic Subunit, Chain A, domain 1"/>
    <property type="match status" value="1"/>
</dbReference>
<name>A0A9Q1MH37_9SOLA</name>
<dbReference type="InterPro" id="IPR057625">
    <property type="entry name" value="TPR1-6-like_ubiquitin"/>
</dbReference>
<dbReference type="InterPro" id="IPR001005">
    <property type="entry name" value="SANT/Myb"/>
</dbReference>
<evidence type="ECO:0000256" key="4">
    <source>
        <dbReference type="SAM" id="MobiDB-lite"/>
    </source>
</evidence>
<comment type="caution">
    <text evidence="8">The sequence shown here is derived from an EMBL/GenBank/DDBJ whole genome shotgun (WGS) entry which is preliminary data.</text>
</comment>